<evidence type="ECO:0000313" key="2">
    <source>
        <dbReference type="EMBL" id="MBM1714052.1"/>
    </source>
</evidence>
<dbReference type="InterPro" id="IPR021719">
    <property type="entry name" value="Prot_inh_I78"/>
</dbReference>
<protein>
    <recommendedName>
        <fullName evidence="4">Peptidase inhibitor I78</fullName>
    </recommendedName>
</protein>
<keyword evidence="3" id="KW-1185">Reference proteome</keyword>
<organism evidence="2 3">
    <name type="scientific">Sulfitobacter geojensis</name>
    <dbReference type="NCBI Taxonomy" id="1342299"/>
    <lineage>
        <taxon>Bacteria</taxon>
        <taxon>Pseudomonadati</taxon>
        <taxon>Pseudomonadota</taxon>
        <taxon>Alphaproteobacteria</taxon>
        <taxon>Rhodobacterales</taxon>
        <taxon>Roseobacteraceae</taxon>
        <taxon>Sulfitobacter</taxon>
    </lineage>
</organism>
<evidence type="ECO:0000256" key="1">
    <source>
        <dbReference type="SAM" id="SignalP"/>
    </source>
</evidence>
<feature type="signal peptide" evidence="1">
    <location>
        <begin position="1"/>
        <end position="21"/>
    </location>
</feature>
<sequence>MKNVFYAGPVMALVVVAGCTAAPMSKPAGTAQPASGPDTCNAAAYQSLIGQDAVVDLSLPDPKRTYRLGDPVTSDFNPARLNIKLDDTDTIIAIDCG</sequence>
<proteinExistence type="predicted"/>
<dbReference type="AlphaFoldDB" id="A0AAE2VZ12"/>
<gene>
    <name evidence="2" type="ORF">JQV55_10790</name>
</gene>
<keyword evidence="1" id="KW-0732">Signal</keyword>
<feature type="chain" id="PRO_5042058779" description="Peptidase inhibitor I78" evidence="1">
    <location>
        <begin position="22"/>
        <end position="97"/>
    </location>
</feature>
<accession>A0AAE2VZ12</accession>
<dbReference type="Gene3D" id="3.30.10.10">
    <property type="entry name" value="Trypsin Inhibitor V, subunit A"/>
    <property type="match status" value="1"/>
</dbReference>
<name>A0AAE2VZ12_9RHOB</name>
<dbReference type="RefSeq" id="WP_064222899.1">
    <property type="nucleotide sequence ID" value="NZ_CANKZB010000003.1"/>
</dbReference>
<dbReference type="Proteomes" id="UP000732193">
    <property type="component" value="Unassembled WGS sequence"/>
</dbReference>
<reference evidence="2 3" key="1">
    <citation type="submission" date="2021-01" db="EMBL/GenBank/DDBJ databases">
        <title>Diatom-associated Roseobacters Show Island Model of Population Structure.</title>
        <authorList>
            <person name="Qu L."/>
            <person name="Feng X."/>
            <person name="Chen Y."/>
            <person name="Li L."/>
            <person name="Wang X."/>
            <person name="Hu Z."/>
            <person name="Wang H."/>
            <person name="Luo H."/>
        </authorList>
    </citation>
    <scope>NUCLEOTIDE SEQUENCE [LARGE SCALE GENOMIC DNA]</scope>
    <source>
        <strain evidence="2 3">TR60-84</strain>
    </source>
</reference>
<dbReference type="Pfam" id="PF11720">
    <property type="entry name" value="Inhibitor_I78"/>
    <property type="match status" value="1"/>
</dbReference>
<evidence type="ECO:0008006" key="4">
    <source>
        <dbReference type="Google" id="ProtNLM"/>
    </source>
</evidence>
<dbReference type="EMBL" id="JAFBRM010000002">
    <property type="protein sequence ID" value="MBM1714052.1"/>
    <property type="molecule type" value="Genomic_DNA"/>
</dbReference>
<dbReference type="PROSITE" id="PS51257">
    <property type="entry name" value="PROKAR_LIPOPROTEIN"/>
    <property type="match status" value="1"/>
</dbReference>
<comment type="caution">
    <text evidence="2">The sequence shown here is derived from an EMBL/GenBank/DDBJ whole genome shotgun (WGS) entry which is preliminary data.</text>
</comment>
<evidence type="ECO:0000313" key="3">
    <source>
        <dbReference type="Proteomes" id="UP000732193"/>
    </source>
</evidence>